<dbReference type="RefSeq" id="XP_013073602.2">
    <property type="nucleotide sequence ID" value="XM_013218148.2"/>
</dbReference>
<name>A0A2C9KEG1_BIOGL</name>
<dbReference type="InterPro" id="IPR006735">
    <property type="entry name" value="Rtf2"/>
</dbReference>
<dbReference type="RefSeq" id="XP_013073611.2">
    <property type="nucleotide sequence ID" value="XM_013218157.2"/>
</dbReference>
<feature type="compositionally biased region" description="Polar residues" evidence="4">
    <location>
        <begin position="281"/>
        <end position="297"/>
    </location>
</feature>
<dbReference type="GO" id="GO:0006274">
    <property type="term" value="P:DNA replication termination"/>
    <property type="evidence" value="ECO:0007669"/>
    <property type="project" value="TreeGrafter"/>
</dbReference>
<dbReference type="InterPro" id="IPR027799">
    <property type="entry name" value="Rtf2_RING-finger"/>
</dbReference>
<dbReference type="PANTHER" id="PTHR12775:SF0">
    <property type="entry name" value="REPLICATION TERMINATION FACTOR 2"/>
    <property type="match status" value="1"/>
</dbReference>
<dbReference type="OrthoDB" id="247013at2759"/>
<accession>A0A2C9KEG1</accession>
<dbReference type="VEuPathDB" id="VectorBase:BGLAX_045410"/>
<dbReference type="KEGG" id="bgt:106060313"/>
<dbReference type="EnsemblMetazoa" id="BGLB018202-RB">
    <property type="protein sequence ID" value="BGLB018202-PB"/>
    <property type="gene ID" value="BGLB018202"/>
</dbReference>
<gene>
    <name evidence="5" type="primary">106060313</name>
</gene>
<dbReference type="VEuPathDB" id="VectorBase:BGLB018202"/>
<dbReference type="CDD" id="cd16653">
    <property type="entry name" value="RING-like_Rtf2"/>
    <property type="match status" value="1"/>
</dbReference>
<dbReference type="PANTHER" id="PTHR12775">
    <property type="entry name" value="PROTEIN C20ORF43 HOMOLOG"/>
    <property type="match status" value="1"/>
</dbReference>
<sequence>MGCDGGTIPKRDELVRTKKKGEKKDKISELAFKWKHCAISQEALVKPIVACELGRLYNKESILEFLLDRSKFDVAAQLDHLHGLNDVKELNLTDNPEKRPKDADKGDSYTDPSISDFICPVVGLEMSGTFKFCFIWSCGCVMSERALKEVKTDVCHKCGKSYKDEDVIVLNGTEEEVADMRRNMELRRSLAKLSKKNKRAEKHKLCKDPGEVATSSKQQCTNESETPAAVSVNGQLTTTASTSSNRQESASSKVIKDSRSGIGRFITNNGKSSTDRVGKSKLTNSTQSSIQNDPKASQTFKSLFTSSEDAKSRKQAHWVTYNPLYY</sequence>
<dbReference type="EnsemblMetazoa" id="BGLB018202-RD">
    <property type="protein sequence ID" value="BGLB018202-PD"/>
    <property type="gene ID" value="BGLB018202"/>
</dbReference>
<evidence type="ECO:0000256" key="2">
    <source>
        <dbReference type="ARBA" id="ARBA00015157"/>
    </source>
</evidence>
<reference evidence="5" key="1">
    <citation type="submission" date="2020-05" db="UniProtKB">
        <authorList>
            <consortium name="EnsemblMetazoa"/>
        </authorList>
    </citation>
    <scope>IDENTIFICATION</scope>
    <source>
        <strain evidence="5">BB02</strain>
    </source>
</reference>
<evidence type="ECO:0000256" key="1">
    <source>
        <dbReference type="ARBA" id="ARBA00009885"/>
    </source>
</evidence>
<evidence type="ECO:0000256" key="3">
    <source>
        <dbReference type="ARBA" id="ARBA00030367"/>
    </source>
</evidence>
<feature type="region of interest" description="Disordered" evidence="4">
    <location>
        <begin position="238"/>
        <end position="297"/>
    </location>
</feature>
<dbReference type="EnsemblMetazoa" id="BGLB018202-RC">
    <property type="protein sequence ID" value="BGLB018202-PC"/>
    <property type="gene ID" value="BGLB018202"/>
</dbReference>
<dbReference type="EnsemblMetazoa" id="BGLB018202-RA">
    <property type="protein sequence ID" value="BGLB018202-PA"/>
    <property type="gene ID" value="BGLB018202"/>
</dbReference>
<dbReference type="AlphaFoldDB" id="A0A2C9KEG1"/>
<feature type="compositionally biased region" description="Polar residues" evidence="4">
    <location>
        <begin position="238"/>
        <end position="252"/>
    </location>
</feature>
<organism evidence="5 6">
    <name type="scientific">Biomphalaria glabrata</name>
    <name type="common">Bloodfluke planorb</name>
    <name type="synonym">Freshwater snail</name>
    <dbReference type="NCBI Taxonomy" id="6526"/>
    <lineage>
        <taxon>Eukaryota</taxon>
        <taxon>Metazoa</taxon>
        <taxon>Spiralia</taxon>
        <taxon>Lophotrochozoa</taxon>
        <taxon>Mollusca</taxon>
        <taxon>Gastropoda</taxon>
        <taxon>Heterobranchia</taxon>
        <taxon>Euthyneura</taxon>
        <taxon>Panpulmonata</taxon>
        <taxon>Hygrophila</taxon>
        <taxon>Lymnaeoidea</taxon>
        <taxon>Planorbidae</taxon>
        <taxon>Biomphalaria</taxon>
    </lineage>
</organism>
<proteinExistence type="inferred from homology"/>
<comment type="similarity">
    <text evidence="1">Belongs to the rtf2 family.</text>
</comment>
<dbReference type="RefSeq" id="XP_013073618.2">
    <property type="nucleotide sequence ID" value="XM_013218164.2"/>
</dbReference>
<dbReference type="Proteomes" id="UP000076420">
    <property type="component" value="Unassembled WGS sequence"/>
</dbReference>
<protein>
    <recommendedName>
        <fullName evidence="2">Replication termination factor 2</fullName>
    </recommendedName>
    <alternativeName>
        <fullName evidence="3">Replication termination factor 2 domain-containing protein 1</fullName>
    </alternativeName>
</protein>
<dbReference type="STRING" id="6526.A0A2C9KEG1"/>
<dbReference type="GO" id="GO:0005634">
    <property type="term" value="C:nucleus"/>
    <property type="evidence" value="ECO:0007669"/>
    <property type="project" value="TreeGrafter"/>
</dbReference>
<dbReference type="Pfam" id="PF04641">
    <property type="entry name" value="Rtf2"/>
    <property type="match status" value="1"/>
</dbReference>
<evidence type="ECO:0000313" key="6">
    <source>
        <dbReference type="Proteomes" id="UP000076420"/>
    </source>
</evidence>
<evidence type="ECO:0000313" key="5">
    <source>
        <dbReference type="EnsemblMetazoa" id="BGLB018202-PD"/>
    </source>
</evidence>
<evidence type="ECO:0000256" key="4">
    <source>
        <dbReference type="SAM" id="MobiDB-lite"/>
    </source>
</evidence>
<dbReference type="RefSeq" id="XP_013073595.2">
    <property type="nucleotide sequence ID" value="XM_013218141.2"/>
</dbReference>